<dbReference type="InterPro" id="IPR036986">
    <property type="entry name" value="S4_RNA-bd_sf"/>
</dbReference>
<dbReference type="InterPro" id="IPR018496">
    <property type="entry name" value="PsdUridine_synth_RsuA/RluB_CS"/>
</dbReference>
<dbReference type="InterPro" id="IPR020094">
    <property type="entry name" value="TruA/RsuA/RluB/E/F_N"/>
</dbReference>
<dbReference type="InterPro" id="IPR006145">
    <property type="entry name" value="PsdUridine_synth_RsuA/RluA"/>
</dbReference>
<sequence length="244" mass="27982">MGFIEQERLQKILSQAGIASRRESEELIKKGKVVVNGKVAKLGDKASFKDEILVNGKPIQEEEKVYFLLNKPPKTVCTLKDNFNRTIVTDLIDTPYKIFPVGRLDYDTTGVLLLTNDGEMANKLIHPKYQIPRVYRARLNSPLTPKELKYLNTPVQINGKESKQDVLVADNKSYFVILTVGTYHHVKELFKLVDRTVLNLKRIEFAGLTIEGLPVGAYRRLKLKELKFIRTLLEKKDEELNQKK</sequence>
<reference evidence="6 7" key="1">
    <citation type="submission" date="2019-01" db="EMBL/GenBank/DDBJ databases">
        <authorList>
            <consortium name="Pathogen Informatics"/>
        </authorList>
    </citation>
    <scope>NUCLEOTIDE SEQUENCE [LARGE SCALE GENOMIC DNA]</scope>
    <source>
        <strain evidence="6 7">NCTC10183</strain>
    </source>
</reference>
<organism evidence="6 7">
    <name type="scientific">Mycoplasmopsis gallinacea</name>
    <dbReference type="NCBI Taxonomy" id="29556"/>
    <lineage>
        <taxon>Bacteria</taxon>
        <taxon>Bacillati</taxon>
        <taxon>Mycoplasmatota</taxon>
        <taxon>Mycoplasmoidales</taxon>
        <taxon>Metamycoplasmataceae</taxon>
        <taxon>Mycoplasmopsis</taxon>
    </lineage>
</organism>
<dbReference type="InterPro" id="IPR020103">
    <property type="entry name" value="PsdUridine_synth_cat_dom_sf"/>
</dbReference>
<gene>
    <name evidence="6" type="primary">MCYN0163</name>
    <name evidence="6" type="ORF">NCTC10183_00804</name>
</gene>
<dbReference type="GO" id="GO:0120159">
    <property type="term" value="F:rRNA pseudouridine synthase activity"/>
    <property type="evidence" value="ECO:0007669"/>
    <property type="project" value="UniProtKB-ARBA"/>
</dbReference>
<dbReference type="SMART" id="SM00363">
    <property type="entry name" value="S4"/>
    <property type="match status" value="1"/>
</dbReference>
<dbReference type="PROSITE" id="PS01149">
    <property type="entry name" value="PSI_RSU"/>
    <property type="match status" value="1"/>
</dbReference>
<dbReference type="Proteomes" id="UP000290568">
    <property type="component" value="Chromosome"/>
</dbReference>
<dbReference type="NCBIfam" id="TIGR00093">
    <property type="entry name" value="pseudouridine synthase"/>
    <property type="match status" value="1"/>
</dbReference>
<dbReference type="Gene3D" id="3.10.290.10">
    <property type="entry name" value="RNA-binding S4 domain"/>
    <property type="match status" value="1"/>
</dbReference>
<evidence type="ECO:0000256" key="2">
    <source>
        <dbReference type="ARBA" id="ARBA00023235"/>
    </source>
</evidence>
<dbReference type="Gene3D" id="3.30.70.1560">
    <property type="entry name" value="Alpha-L RNA-binding motif"/>
    <property type="match status" value="1"/>
</dbReference>
<dbReference type="GO" id="GO:0003723">
    <property type="term" value="F:RNA binding"/>
    <property type="evidence" value="ECO:0007669"/>
    <property type="project" value="UniProtKB-KW"/>
</dbReference>
<dbReference type="PROSITE" id="PS50889">
    <property type="entry name" value="S4"/>
    <property type="match status" value="1"/>
</dbReference>
<comment type="similarity">
    <text evidence="1 4">Belongs to the pseudouridine synthase RsuA family.</text>
</comment>
<dbReference type="GO" id="GO:0000455">
    <property type="term" value="P:enzyme-directed rRNA pseudouridine synthesis"/>
    <property type="evidence" value="ECO:0007669"/>
    <property type="project" value="UniProtKB-ARBA"/>
</dbReference>
<dbReference type="PANTHER" id="PTHR47683">
    <property type="entry name" value="PSEUDOURIDINE SYNTHASE FAMILY PROTEIN-RELATED"/>
    <property type="match status" value="1"/>
</dbReference>
<name>A0A449A467_9BACT</name>
<evidence type="ECO:0000256" key="4">
    <source>
        <dbReference type="RuleBase" id="RU003887"/>
    </source>
</evidence>
<dbReference type="Pfam" id="PF01479">
    <property type="entry name" value="S4"/>
    <property type="match status" value="1"/>
</dbReference>
<keyword evidence="7" id="KW-1185">Reference proteome</keyword>
<evidence type="ECO:0000313" key="6">
    <source>
        <dbReference type="EMBL" id="VEU59012.1"/>
    </source>
</evidence>
<dbReference type="EC" id="5.4.99.-" evidence="4"/>
<dbReference type="InterPro" id="IPR002942">
    <property type="entry name" value="S4_RNA-bd"/>
</dbReference>
<dbReference type="EMBL" id="LR214950">
    <property type="protein sequence ID" value="VEU59012.1"/>
    <property type="molecule type" value="Genomic_DNA"/>
</dbReference>
<keyword evidence="3" id="KW-0694">RNA-binding</keyword>
<dbReference type="AlphaFoldDB" id="A0A449A467"/>
<dbReference type="FunFam" id="3.10.290.10:FF:000003">
    <property type="entry name" value="Pseudouridine synthase"/>
    <property type="match status" value="1"/>
</dbReference>
<dbReference type="PANTHER" id="PTHR47683:SF2">
    <property type="entry name" value="RNA-BINDING S4 DOMAIN-CONTAINING PROTEIN"/>
    <property type="match status" value="1"/>
</dbReference>
<keyword evidence="2 4" id="KW-0413">Isomerase</keyword>
<evidence type="ECO:0000256" key="3">
    <source>
        <dbReference type="PROSITE-ProRule" id="PRU00182"/>
    </source>
</evidence>
<evidence type="ECO:0000259" key="5">
    <source>
        <dbReference type="SMART" id="SM00363"/>
    </source>
</evidence>
<dbReference type="Gene3D" id="3.30.70.580">
    <property type="entry name" value="Pseudouridine synthase I, catalytic domain, N-terminal subdomain"/>
    <property type="match status" value="1"/>
</dbReference>
<accession>A0A449A467</accession>
<evidence type="ECO:0000256" key="1">
    <source>
        <dbReference type="ARBA" id="ARBA00008348"/>
    </source>
</evidence>
<dbReference type="InterPro" id="IPR000748">
    <property type="entry name" value="PsdUridine_synth_RsuA/RluB/E/F"/>
</dbReference>
<dbReference type="SUPFAM" id="SSF55120">
    <property type="entry name" value="Pseudouridine synthase"/>
    <property type="match status" value="1"/>
</dbReference>
<dbReference type="STRING" id="29556.VO56_00635"/>
<dbReference type="Pfam" id="PF00849">
    <property type="entry name" value="PseudoU_synth_2"/>
    <property type="match status" value="1"/>
</dbReference>
<protein>
    <recommendedName>
        <fullName evidence="4">Pseudouridine synthase</fullName>
        <ecNumber evidence="4">5.4.99.-</ecNumber>
    </recommendedName>
</protein>
<dbReference type="InterPro" id="IPR042092">
    <property type="entry name" value="PsdUridine_s_RsuA/RluB/E/F_cat"/>
</dbReference>
<dbReference type="InterPro" id="IPR050343">
    <property type="entry name" value="RsuA_PseudoU_synthase"/>
</dbReference>
<feature type="domain" description="RNA-binding S4" evidence="5">
    <location>
        <begin position="7"/>
        <end position="73"/>
    </location>
</feature>
<dbReference type="SUPFAM" id="SSF55174">
    <property type="entry name" value="Alpha-L RNA-binding motif"/>
    <property type="match status" value="1"/>
</dbReference>
<evidence type="ECO:0000313" key="7">
    <source>
        <dbReference type="Proteomes" id="UP000290568"/>
    </source>
</evidence>
<proteinExistence type="inferred from homology"/>
<dbReference type="CDD" id="cd00165">
    <property type="entry name" value="S4"/>
    <property type="match status" value="1"/>
</dbReference>